<reference evidence="5" key="2">
    <citation type="submission" date="2025-08" db="UniProtKB">
        <authorList>
            <consortium name="RefSeq"/>
        </authorList>
    </citation>
    <scope>IDENTIFICATION</scope>
    <source>
        <tissue evidence="5">Leaf</tissue>
    </source>
</reference>
<dbReference type="InterPro" id="IPR040256">
    <property type="entry name" value="At4g02000-like"/>
</dbReference>
<sequence>MTTHLDKALKHLSIEEEDEPFVLPDRPEFYATERNELSLIGRLLNPRCQRMSDLILDMPRKWKLYNRVRGVALSNERFQFIFKYEQDLLDVLSKVHTSSNWSIVLERWTEKPPADYLQYLRVWVQMRNIPVNHYTPGTIMAMGEFAGQVIDVPYDPEKAQIKDYVRVFVKFDVSKPLRRSKRLTLPGREVVNILYDYERLQKRCYTCQRLTHEQSVCPWVSKDKEVQTKGSCFSAESKNTEVLLTLEETDPLHGVIESKHLGLDPVSGRPKIAKEVLDGMRQYLLAADGQEKQAREERVKKSLEDLDDDIIGQKVYLRLEQVPTLSSNLDKGKGTVFDFSAQATPNPAQGKLMASAIVAGSKTLQSGKILSLPPTIQGPGGSSQSEFLMESSTGYSVGISDTSISGTTPKKAKQRKRPGTYTRKAAGKRVAKVPTDGEKMVGEGIISDGKRKAQEDVEPSQSSARFKKPLVVPNEGPSSI</sequence>
<organism evidence="4 5">
    <name type="scientific">Raphanus sativus</name>
    <name type="common">Radish</name>
    <name type="synonym">Raphanus raphanistrum var. sativus</name>
    <dbReference type="NCBI Taxonomy" id="3726"/>
    <lineage>
        <taxon>Eukaryota</taxon>
        <taxon>Viridiplantae</taxon>
        <taxon>Streptophyta</taxon>
        <taxon>Embryophyta</taxon>
        <taxon>Tracheophyta</taxon>
        <taxon>Spermatophyta</taxon>
        <taxon>Magnoliopsida</taxon>
        <taxon>eudicotyledons</taxon>
        <taxon>Gunneridae</taxon>
        <taxon>Pentapetalae</taxon>
        <taxon>rosids</taxon>
        <taxon>malvids</taxon>
        <taxon>Brassicales</taxon>
        <taxon>Brassicaceae</taxon>
        <taxon>Brassiceae</taxon>
        <taxon>Raphanus</taxon>
    </lineage>
</organism>
<dbReference type="Proteomes" id="UP000504610">
    <property type="component" value="Chromosome 4"/>
</dbReference>
<gene>
    <name evidence="5" type="primary">LOC108849635</name>
</gene>
<feature type="region of interest" description="Disordered" evidence="1">
    <location>
        <begin position="399"/>
        <end position="480"/>
    </location>
</feature>
<dbReference type="Pfam" id="PF14392">
    <property type="entry name" value="zf-CCHC_4"/>
    <property type="match status" value="1"/>
</dbReference>
<evidence type="ECO:0000259" key="2">
    <source>
        <dbReference type="Pfam" id="PF14111"/>
    </source>
</evidence>
<feature type="domain" description="DUF4283" evidence="2">
    <location>
        <begin position="32"/>
        <end position="111"/>
    </location>
</feature>
<dbReference type="RefSeq" id="XP_018478725.2">
    <property type="nucleotide sequence ID" value="XM_018623223.2"/>
</dbReference>
<dbReference type="InterPro" id="IPR025558">
    <property type="entry name" value="DUF4283"/>
</dbReference>
<feature type="compositionally biased region" description="Polar residues" evidence="1">
    <location>
        <begin position="399"/>
        <end position="408"/>
    </location>
</feature>
<evidence type="ECO:0000313" key="5">
    <source>
        <dbReference type="RefSeq" id="XP_018478725.2"/>
    </source>
</evidence>
<evidence type="ECO:0000313" key="4">
    <source>
        <dbReference type="Proteomes" id="UP000504610"/>
    </source>
</evidence>
<accession>A0A6J0N246</accession>
<reference evidence="4" key="1">
    <citation type="journal article" date="2019" name="Database">
        <title>The radish genome database (RadishGD): an integrated information resource for radish genomics.</title>
        <authorList>
            <person name="Yu H.J."/>
            <person name="Baek S."/>
            <person name="Lee Y.J."/>
            <person name="Cho A."/>
            <person name="Mun J.H."/>
        </authorList>
    </citation>
    <scope>NUCLEOTIDE SEQUENCE [LARGE SCALE GENOMIC DNA]</scope>
    <source>
        <strain evidence="4">cv. WK10039</strain>
    </source>
</reference>
<dbReference type="Pfam" id="PF14111">
    <property type="entry name" value="DUF4283"/>
    <property type="match status" value="1"/>
</dbReference>
<dbReference type="OrthoDB" id="1079894at2759"/>
<dbReference type="InterPro" id="IPR025836">
    <property type="entry name" value="Zn_knuckle_CX2CX4HX4C"/>
</dbReference>
<proteinExistence type="predicted"/>
<name>A0A6J0N246_RAPSA</name>
<feature type="domain" description="Zinc knuckle CX2CX4HX4C" evidence="3">
    <location>
        <begin position="171"/>
        <end position="218"/>
    </location>
</feature>
<dbReference type="KEGG" id="rsz:108849635"/>
<protein>
    <submittedName>
        <fullName evidence="5">Uncharacterized protein LOC108849635</fullName>
    </submittedName>
</protein>
<dbReference type="AlphaFoldDB" id="A0A6J0N246"/>
<dbReference type="PANTHER" id="PTHR31286:SF178">
    <property type="entry name" value="DUF4283 DOMAIN-CONTAINING PROTEIN"/>
    <property type="match status" value="1"/>
</dbReference>
<evidence type="ECO:0000259" key="3">
    <source>
        <dbReference type="Pfam" id="PF14392"/>
    </source>
</evidence>
<keyword evidence="4" id="KW-1185">Reference proteome</keyword>
<dbReference type="PANTHER" id="PTHR31286">
    <property type="entry name" value="GLYCINE-RICH CELL WALL STRUCTURAL PROTEIN 1.8-LIKE"/>
    <property type="match status" value="1"/>
</dbReference>
<evidence type="ECO:0000256" key="1">
    <source>
        <dbReference type="SAM" id="MobiDB-lite"/>
    </source>
</evidence>
<dbReference type="GeneID" id="108849635"/>